<dbReference type="PANTHER" id="PTHR43471">
    <property type="entry name" value="ABC TRANSPORTER PERMEASE"/>
    <property type="match status" value="1"/>
</dbReference>
<dbReference type="KEGG" id="bfm:BP422_09540"/>
<name>A0A220MFG4_9BACL</name>
<evidence type="ECO:0000313" key="8">
    <source>
        <dbReference type="Proteomes" id="UP000197781"/>
    </source>
</evidence>
<evidence type="ECO:0000256" key="1">
    <source>
        <dbReference type="ARBA" id="ARBA00004141"/>
    </source>
</evidence>
<keyword evidence="3 5" id="KW-1133">Transmembrane helix</keyword>
<feature type="transmembrane region" description="Helical" evidence="5">
    <location>
        <begin position="154"/>
        <end position="182"/>
    </location>
</feature>
<proteinExistence type="predicted"/>
<feature type="transmembrane region" description="Helical" evidence="5">
    <location>
        <begin position="221"/>
        <end position="244"/>
    </location>
</feature>
<feature type="transmembrane region" description="Helical" evidence="5">
    <location>
        <begin position="194"/>
        <end position="215"/>
    </location>
</feature>
<evidence type="ECO:0000259" key="6">
    <source>
        <dbReference type="Pfam" id="PF01061"/>
    </source>
</evidence>
<evidence type="ECO:0000256" key="5">
    <source>
        <dbReference type="SAM" id="Phobius"/>
    </source>
</evidence>
<dbReference type="GO" id="GO:0016020">
    <property type="term" value="C:membrane"/>
    <property type="evidence" value="ECO:0007669"/>
    <property type="project" value="UniProtKB-SubCell"/>
</dbReference>
<feature type="transmembrane region" description="Helical" evidence="5">
    <location>
        <begin position="69"/>
        <end position="90"/>
    </location>
</feature>
<accession>A0A220MFG4</accession>
<evidence type="ECO:0000256" key="4">
    <source>
        <dbReference type="ARBA" id="ARBA00023136"/>
    </source>
</evidence>
<comment type="subcellular location">
    <subcellularLocation>
        <location evidence="1">Membrane</location>
        <topology evidence="1">Multi-pass membrane protein</topology>
    </subcellularLocation>
</comment>
<dbReference type="Pfam" id="PF01061">
    <property type="entry name" value="ABC2_membrane"/>
    <property type="match status" value="1"/>
</dbReference>
<dbReference type="PANTHER" id="PTHR43471:SF1">
    <property type="entry name" value="ABC TRANSPORTER PERMEASE PROTEIN NOSY-RELATED"/>
    <property type="match status" value="1"/>
</dbReference>
<feature type="domain" description="ABC-2 type transporter transmembrane" evidence="6">
    <location>
        <begin position="5"/>
        <end position="203"/>
    </location>
</feature>
<sequence>MPGFVIIREWKELFAARSVLITNLAAPFVILVVALITTVFAQNGKMEFILNLMKLTNPLLNMAGDDGHIAIARFYFLLFLIVPAMIPLTFATTSIIMEKMTGTLESVLVTPISTKEFLLGKVLAYSLPSIALTWVVQLIFLGFIFATFDNASEYFSIVFILAMLLLVPFISIISVSMSVIVSSKVDNVAAAQQFGAILVLPIIGLAVSQVIFLSMMSNPVIYLGMVTLCAVVALILFQISIKVFDREHIISKWK</sequence>
<dbReference type="RefSeq" id="WP_088907566.1">
    <property type="nucleotide sequence ID" value="NZ_CP018145.1"/>
</dbReference>
<keyword evidence="4 5" id="KW-0472">Membrane</keyword>
<gene>
    <name evidence="7" type="ORF">BP422_09540</name>
</gene>
<feature type="transmembrane region" description="Helical" evidence="5">
    <location>
        <begin position="20"/>
        <end position="41"/>
    </location>
</feature>
<dbReference type="Proteomes" id="UP000197781">
    <property type="component" value="Chromosome"/>
</dbReference>
<dbReference type="EMBL" id="CP018145">
    <property type="protein sequence ID" value="ASJ53774.1"/>
    <property type="molecule type" value="Genomic_DNA"/>
</dbReference>
<organism evidence="7 8">
    <name type="scientific">Brevibacillus formosus</name>
    <dbReference type="NCBI Taxonomy" id="54913"/>
    <lineage>
        <taxon>Bacteria</taxon>
        <taxon>Bacillati</taxon>
        <taxon>Bacillota</taxon>
        <taxon>Bacilli</taxon>
        <taxon>Bacillales</taxon>
        <taxon>Paenibacillaceae</taxon>
        <taxon>Brevibacillus</taxon>
    </lineage>
</organism>
<reference evidence="7 8" key="1">
    <citation type="submission" date="2016-11" db="EMBL/GenBank/DDBJ databases">
        <authorList>
            <person name="Jaros S."/>
            <person name="Januszkiewicz K."/>
            <person name="Wedrychowicz H."/>
        </authorList>
    </citation>
    <scope>NUCLEOTIDE SEQUENCE [LARGE SCALE GENOMIC DNA]</scope>
    <source>
        <strain evidence="7 8">NF2</strain>
    </source>
</reference>
<evidence type="ECO:0000256" key="3">
    <source>
        <dbReference type="ARBA" id="ARBA00022989"/>
    </source>
</evidence>
<dbReference type="AlphaFoldDB" id="A0A220MFG4"/>
<feature type="transmembrane region" description="Helical" evidence="5">
    <location>
        <begin position="122"/>
        <end position="148"/>
    </location>
</feature>
<dbReference type="InterPro" id="IPR013525">
    <property type="entry name" value="ABC2_TM"/>
</dbReference>
<evidence type="ECO:0000256" key="2">
    <source>
        <dbReference type="ARBA" id="ARBA00022692"/>
    </source>
</evidence>
<keyword evidence="2 5" id="KW-0812">Transmembrane</keyword>
<evidence type="ECO:0000313" key="7">
    <source>
        <dbReference type="EMBL" id="ASJ53774.1"/>
    </source>
</evidence>
<protein>
    <recommendedName>
        <fullName evidence="6">ABC-2 type transporter transmembrane domain-containing protein</fullName>
    </recommendedName>
</protein>
<dbReference type="GO" id="GO:0140359">
    <property type="term" value="F:ABC-type transporter activity"/>
    <property type="evidence" value="ECO:0007669"/>
    <property type="project" value="InterPro"/>
</dbReference>